<accession>A0A667ZW36</accession>
<evidence type="ECO:0000256" key="5">
    <source>
        <dbReference type="SAM" id="Phobius"/>
    </source>
</evidence>
<dbReference type="PROSITE" id="PS00678">
    <property type="entry name" value="WD_REPEATS_1"/>
    <property type="match status" value="1"/>
</dbReference>
<dbReference type="InterPro" id="IPR001680">
    <property type="entry name" value="WD40_rpt"/>
</dbReference>
<dbReference type="PANTHER" id="PTHR19872:SF7">
    <property type="entry name" value="F-BOX AND WD REPEAT DOMAIN CONTAINING PROTEIN 10B-RELATED"/>
    <property type="match status" value="1"/>
</dbReference>
<dbReference type="Proteomes" id="UP000472263">
    <property type="component" value="Chromosome 19"/>
</dbReference>
<dbReference type="InterPro" id="IPR036322">
    <property type="entry name" value="WD40_repeat_dom_sf"/>
</dbReference>
<dbReference type="CDD" id="cd00200">
    <property type="entry name" value="WD40"/>
    <property type="match status" value="1"/>
</dbReference>
<feature type="compositionally biased region" description="Low complexity" evidence="4">
    <location>
        <begin position="27"/>
        <end position="41"/>
    </location>
</feature>
<dbReference type="Gene3D" id="2.130.10.10">
    <property type="entry name" value="YVTN repeat-like/Quinoprotein amine dehydrogenase"/>
    <property type="match status" value="1"/>
</dbReference>
<sequence>MRPARFRKCVSESDISCKQRDGHVNTSGGSQSHGFSSQWPWPAAHPPRRRFLVGLLLRCKSVQVLESIQRVLQVTSWKVFTYARSKKPNLPDEMFMSSQGYDENLPGTDMVKIWDWFSGSPDWIKSKYLCHLLSFCDTELLRLLGNLASVLLVRQRRGFLQFNGKITKLMQIYMLTPCTFIHIICFLSGLLDKHTLRCCQRVSRYWRYLARDTMGDTDAKVIFQDRIAMMKGKPFEAAYAGIKTRTVQMEERNVYCGIYSVTMLLEKLDPHRVVDYRGGQVMAVGSKDRMLHLLSVASTKEIAPVMKGHVGSIRAVLLCEDRDLVISGGYDFSIRCWNLKTAACTAVLYGHTGTINCLDVHGDTLVSGGKDCKVRVWNLQTGKHFEDFNLKHPSSVQCVKINTTVVYSSCDVGLVKIWDMETGALLKVIDAHRSSVKCLFFDQWHLLSGDFDGQVMAWSINRDVTERLMTFIHPQEVQSLTLTYLRVITGCTDGKMRIFNFLTGDCLRFIKVGVKPNPILSMHVHDNSILVNTTSSVQLYQFAKVCWDYTESAEGGQRGVAMPQAGLVSEESSASLRKSPHVSVRVAHVAQVASVARKTHDHNRKTPQKVELSHRTRCLSAPCKYRSPGKYTHVLWTILSIPMSHARVYSRYGKSGNLINKSLNIMEFRQPQFN</sequence>
<organism evidence="6 7">
    <name type="scientific">Myripristis murdjan</name>
    <name type="common">pinecone soldierfish</name>
    <dbReference type="NCBI Taxonomy" id="586833"/>
    <lineage>
        <taxon>Eukaryota</taxon>
        <taxon>Metazoa</taxon>
        <taxon>Chordata</taxon>
        <taxon>Craniata</taxon>
        <taxon>Vertebrata</taxon>
        <taxon>Euteleostomi</taxon>
        <taxon>Actinopterygii</taxon>
        <taxon>Neopterygii</taxon>
        <taxon>Teleostei</taxon>
        <taxon>Neoteleostei</taxon>
        <taxon>Acanthomorphata</taxon>
        <taxon>Holocentriformes</taxon>
        <taxon>Holocentridae</taxon>
        <taxon>Myripristis</taxon>
    </lineage>
</organism>
<name>A0A667ZW36_9TELE</name>
<feature type="transmembrane region" description="Helical" evidence="5">
    <location>
        <begin position="172"/>
        <end position="191"/>
    </location>
</feature>
<dbReference type="InterPro" id="IPR051075">
    <property type="entry name" value="SCF_subunit_WD-repeat"/>
</dbReference>
<dbReference type="InParanoid" id="A0A667ZW36"/>
<feature type="region of interest" description="Disordered" evidence="4">
    <location>
        <begin position="20"/>
        <end position="41"/>
    </location>
</feature>
<dbReference type="PANTHER" id="PTHR19872">
    <property type="entry name" value="UBIQUITIN LIGASE SPECIFICITY FACTOR/HREP PROTEIN"/>
    <property type="match status" value="1"/>
</dbReference>
<keyword evidence="7" id="KW-1185">Reference proteome</keyword>
<proteinExistence type="predicted"/>
<reference evidence="6" key="3">
    <citation type="submission" date="2025-09" db="UniProtKB">
        <authorList>
            <consortium name="Ensembl"/>
        </authorList>
    </citation>
    <scope>IDENTIFICATION</scope>
</reference>
<keyword evidence="5" id="KW-0472">Membrane</keyword>
<evidence type="ECO:0000256" key="2">
    <source>
        <dbReference type="ARBA" id="ARBA00022737"/>
    </source>
</evidence>
<dbReference type="AlphaFoldDB" id="A0A667ZW36"/>
<dbReference type="SMART" id="SM00320">
    <property type="entry name" value="WD40"/>
    <property type="match status" value="5"/>
</dbReference>
<dbReference type="SUPFAM" id="SSF50978">
    <property type="entry name" value="WD40 repeat-like"/>
    <property type="match status" value="1"/>
</dbReference>
<keyword evidence="5" id="KW-0812">Transmembrane</keyword>
<dbReference type="Ensembl" id="ENSMMDT00005045969.1">
    <property type="protein sequence ID" value="ENSMMDP00005045077.1"/>
    <property type="gene ID" value="ENSMMDG00005020667.1"/>
</dbReference>
<dbReference type="InterPro" id="IPR015943">
    <property type="entry name" value="WD40/YVTN_repeat-like_dom_sf"/>
</dbReference>
<evidence type="ECO:0000256" key="1">
    <source>
        <dbReference type="ARBA" id="ARBA00022574"/>
    </source>
</evidence>
<evidence type="ECO:0000313" key="6">
    <source>
        <dbReference type="Ensembl" id="ENSMMDP00005045077.1"/>
    </source>
</evidence>
<feature type="repeat" description="WD" evidence="3">
    <location>
        <begin position="348"/>
        <end position="387"/>
    </location>
</feature>
<keyword evidence="1 3" id="KW-0853">WD repeat</keyword>
<dbReference type="PROSITE" id="PS50082">
    <property type="entry name" value="WD_REPEATS_2"/>
    <property type="match status" value="2"/>
</dbReference>
<feature type="repeat" description="WD" evidence="3">
    <location>
        <begin position="306"/>
        <end position="347"/>
    </location>
</feature>
<reference evidence="6" key="1">
    <citation type="submission" date="2019-06" db="EMBL/GenBank/DDBJ databases">
        <authorList>
            <consortium name="Wellcome Sanger Institute Data Sharing"/>
        </authorList>
    </citation>
    <scope>NUCLEOTIDE SEQUENCE [LARGE SCALE GENOMIC DNA]</scope>
</reference>
<evidence type="ECO:0000256" key="4">
    <source>
        <dbReference type="SAM" id="MobiDB-lite"/>
    </source>
</evidence>
<dbReference type="GeneTree" id="ENSGT00940000158003"/>
<keyword evidence="5" id="KW-1133">Transmembrane helix</keyword>
<protein>
    <submittedName>
        <fullName evidence="6">F-box and WD repeat domain containing 10</fullName>
    </submittedName>
</protein>
<dbReference type="PROSITE" id="PS50294">
    <property type="entry name" value="WD_REPEATS_REGION"/>
    <property type="match status" value="2"/>
</dbReference>
<dbReference type="Pfam" id="PF00400">
    <property type="entry name" value="WD40"/>
    <property type="match status" value="3"/>
</dbReference>
<evidence type="ECO:0000256" key="3">
    <source>
        <dbReference type="PROSITE-ProRule" id="PRU00221"/>
    </source>
</evidence>
<keyword evidence="2" id="KW-0677">Repeat</keyword>
<dbReference type="InterPro" id="IPR019775">
    <property type="entry name" value="WD40_repeat_CS"/>
</dbReference>
<dbReference type="FunCoup" id="A0A667ZW36">
    <property type="interactions" value="536"/>
</dbReference>
<reference evidence="6" key="2">
    <citation type="submission" date="2025-08" db="UniProtKB">
        <authorList>
            <consortium name="Ensembl"/>
        </authorList>
    </citation>
    <scope>IDENTIFICATION</scope>
</reference>
<evidence type="ECO:0000313" key="7">
    <source>
        <dbReference type="Proteomes" id="UP000472263"/>
    </source>
</evidence>